<protein>
    <recommendedName>
        <fullName evidence="4">DUF1795 domain-containing protein</fullName>
    </recommendedName>
</protein>
<evidence type="ECO:0000313" key="3">
    <source>
        <dbReference type="Proteomes" id="UP000602284"/>
    </source>
</evidence>
<name>A0ABS1J513_9BACL</name>
<dbReference type="Proteomes" id="UP000602284">
    <property type="component" value="Unassembled WGS sequence"/>
</dbReference>
<proteinExistence type="predicted"/>
<evidence type="ECO:0000313" key="2">
    <source>
        <dbReference type="EMBL" id="MBL0385359.1"/>
    </source>
</evidence>
<feature type="chain" id="PRO_5047367600" description="DUF1795 domain-containing protein" evidence="1">
    <location>
        <begin position="23"/>
        <end position="141"/>
    </location>
</feature>
<feature type="signal peptide" evidence="1">
    <location>
        <begin position="1"/>
        <end position="22"/>
    </location>
</feature>
<organism evidence="2 3">
    <name type="scientific">Tumebacillus amylolyticus</name>
    <dbReference type="NCBI Taxonomy" id="2801339"/>
    <lineage>
        <taxon>Bacteria</taxon>
        <taxon>Bacillati</taxon>
        <taxon>Bacillota</taxon>
        <taxon>Bacilli</taxon>
        <taxon>Bacillales</taxon>
        <taxon>Alicyclobacillaceae</taxon>
        <taxon>Tumebacillus</taxon>
    </lineage>
</organism>
<evidence type="ECO:0008006" key="4">
    <source>
        <dbReference type="Google" id="ProtNLM"/>
    </source>
</evidence>
<reference evidence="2 3" key="1">
    <citation type="submission" date="2021-01" db="EMBL/GenBank/DDBJ databases">
        <title>Tumebacillus sp. strain ITR2 16S ribosomal RNA gene Genome sequencing and assembly.</title>
        <authorList>
            <person name="Kang M."/>
        </authorList>
    </citation>
    <scope>NUCLEOTIDE SEQUENCE [LARGE SCALE GENOMIC DNA]</scope>
    <source>
        <strain evidence="2 3">ITR2</strain>
    </source>
</reference>
<dbReference type="RefSeq" id="WP_201630608.1">
    <property type="nucleotide sequence ID" value="NZ_JAEQNB010000001.1"/>
</dbReference>
<evidence type="ECO:0000256" key="1">
    <source>
        <dbReference type="SAM" id="SignalP"/>
    </source>
</evidence>
<accession>A0ABS1J513</accession>
<gene>
    <name evidence="2" type="ORF">JJB07_01755</name>
</gene>
<sequence>MWKKVVTAALLVSALLCGSAQAALEPERILVYDVKKQEVVKKIDNTPALQQEAKKWLDTVTGLSPRVNLGTDKGLIVKIPMDPPTRADNQWMNAQITEINLILRPGEKPAMLLFTEENLPKVFEFTHDVGKFLRKTHLQYS</sequence>
<dbReference type="EMBL" id="JAEQNB010000001">
    <property type="protein sequence ID" value="MBL0385359.1"/>
    <property type="molecule type" value="Genomic_DNA"/>
</dbReference>
<keyword evidence="3" id="KW-1185">Reference proteome</keyword>
<keyword evidence="1" id="KW-0732">Signal</keyword>
<comment type="caution">
    <text evidence="2">The sequence shown here is derived from an EMBL/GenBank/DDBJ whole genome shotgun (WGS) entry which is preliminary data.</text>
</comment>